<proteinExistence type="predicted"/>
<evidence type="ECO:0008006" key="3">
    <source>
        <dbReference type="Google" id="ProtNLM"/>
    </source>
</evidence>
<dbReference type="InterPro" id="IPR035093">
    <property type="entry name" value="RelE/ParE_toxin_dom_sf"/>
</dbReference>
<dbReference type="AlphaFoldDB" id="V5TZ09"/>
<dbReference type="InterPro" id="IPR009241">
    <property type="entry name" value="HigB-like"/>
</dbReference>
<dbReference type="PATRIC" id="fig|1401659.3.peg.1426"/>
<reference evidence="1 2" key="1">
    <citation type="journal article" date="2014" name="Genome Announc.">
        <title>Complete Genome Sequence of Cronobacter sakazakii Strain CMCC 45402.</title>
        <authorList>
            <person name="Zhao Z."/>
            <person name="Wang L."/>
            <person name="Wang B."/>
            <person name="Liang H."/>
            <person name="Ye Q."/>
            <person name="Zeng M."/>
        </authorList>
    </citation>
    <scope>NUCLEOTIDE SEQUENCE [LARGE SCALE GENOMIC DNA]</scope>
    <source>
        <strain evidence="2">45402</strain>
    </source>
</reference>
<evidence type="ECO:0000313" key="2">
    <source>
        <dbReference type="Proteomes" id="UP000018545"/>
    </source>
</evidence>
<dbReference type="KEGG" id="csi:P262_02025"/>
<name>V5TZ09_9ENTR</name>
<dbReference type="SUPFAM" id="SSF143011">
    <property type="entry name" value="RelE-like"/>
    <property type="match status" value="1"/>
</dbReference>
<sequence length="122" mass="14591">MRMTWTVIFTDRFNDWYQQQPEGLQDRIAALLWNLRYSGPLVGRPLVDTVKGSRYPNLKELRVQYGGEPWRVFFAFDAERQAVVLCAGNKRSQKHFYDALIRQAEEEFFLHVQAMERRNENY</sequence>
<dbReference type="EMBL" id="CP006731">
    <property type="protein sequence ID" value="AHB69794.1"/>
    <property type="molecule type" value="Genomic_DNA"/>
</dbReference>
<protein>
    <recommendedName>
        <fullName evidence="3">Addiction module toxin RelE</fullName>
    </recommendedName>
</protein>
<organism evidence="1 2">
    <name type="scientific">Cronobacter malonaticus</name>
    <dbReference type="NCBI Taxonomy" id="413503"/>
    <lineage>
        <taxon>Bacteria</taxon>
        <taxon>Pseudomonadati</taxon>
        <taxon>Pseudomonadota</taxon>
        <taxon>Gammaproteobacteria</taxon>
        <taxon>Enterobacterales</taxon>
        <taxon>Enterobacteriaceae</taxon>
        <taxon>Cronobacter</taxon>
    </lineage>
</organism>
<dbReference type="Proteomes" id="UP000018545">
    <property type="component" value="Chromosome"/>
</dbReference>
<accession>V5TZ09</accession>
<dbReference type="HOGENOM" id="CLU_107454_1_1_6"/>
<evidence type="ECO:0000313" key="1">
    <source>
        <dbReference type="EMBL" id="AHB69794.1"/>
    </source>
</evidence>
<dbReference type="Pfam" id="PF05973">
    <property type="entry name" value="Gp49"/>
    <property type="match status" value="1"/>
</dbReference>
<gene>
    <name evidence="1" type="ORF">P262_02025</name>
</gene>